<dbReference type="OrthoDB" id="127623at2"/>
<feature type="chain" id="PRO_5013054323" evidence="2">
    <location>
        <begin position="22"/>
        <end position="645"/>
    </location>
</feature>
<dbReference type="RefSeq" id="WP_089408315.1">
    <property type="nucleotide sequence ID" value="NZ_FZOU01000003.1"/>
</dbReference>
<proteinExistence type="predicted"/>
<feature type="region of interest" description="Disordered" evidence="1">
    <location>
        <begin position="626"/>
        <end position="645"/>
    </location>
</feature>
<reference evidence="3 4" key="1">
    <citation type="submission" date="2017-06" db="EMBL/GenBank/DDBJ databases">
        <authorList>
            <person name="Kim H.J."/>
            <person name="Triplett B.A."/>
        </authorList>
    </citation>
    <scope>NUCLEOTIDE SEQUENCE [LARGE SCALE GENOMIC DNA]</scope>
    <source>
        <strain evidence="3 4">DSM 18704</strain>
    </source>
</reference>
<dbReference type="NCBIfam" id="TIGR03436">
    <property type="entry name" value="acidobact_VWFA"/>
    <property type="match status" value="1"/>
</dbReference>
<sequence>MPRLLPAALALATFAGIPAIAQTAAQAPSQTTAQAPAKTAAAPTTQLVKDEGITTLHSTAKLVVVDVVVTDRDHHPVHGLKQSDFTLLESKKPQQIKSFDEHSALTDAAAAKFEPMPKMPPGIFTNFEPAPVNSALNIVLLDTLNTPLKDQMFVRNQLLDYLKHAKPGTRVAIFGLTSKLVLLQGFTSDPDVLKTAINKTKSIRASLLLDDPANGATADSGDLSDFGMAQISANVSTFESIEQSFMIQQRVEYTLDAMNNLARYLSNLPGRKNLIWFSGSFPLDILPDGEVGAAGGDPFAAVLEMEDEYRETTNLLARSQVAVYPVDARGLMVAPMFDASTSGAKFARNPAAFGQANTAFFNKTTGEHATMQRMAQDTGGEAYINTNGLAQAVTKAIENGSNYYTLTYAPSDTKWNGDYRPIKVTLAQQGYNLSYRHGYYSDDPDAPPKKGHTETAATATPTPPAVHTAMMHGSPGSTQIIFKVRALPVSAENEPEVAPGNQVNPDPKKAHGPYRRYAVDYAADPRMITFEHTAEGKYHCSLQWVVYVYDPEGQLINISLRDTEANITAAQYNATMHGGVPFHQEVSVPAKGEYYLRIAVHDALDSHIGAVEIPVDAVKNLPPVTASAAPVPPKPAADTPVNAPH</sequence>
<dbReference type="InterPro" id="IPR017802">
    <property type="entry name" value="VWFA-rel_acidobac-type"/>
</dbReference>
<feature type="compositionally biased region" description="Low complexity" evidence="1">
    <location>
        <begin position="636"/>
        <end position="645"/>
    </location>
</feature>
<keyword evidence="4" id="KW-1185">Reference proteome</keyword>
<name>A0A239INE8_9BACT</name>
<evidence type="ECO:0000313" key="4">
    <source>
        <dbReference type="Proteomes" id="UP000198356"/>
    </source>
</evidence>
<gene>
    <name evidence="3" type="ORF">SAMN05421770_103197</name>
</gene>
<protein>
    <submittedName>
        <fullName evidence="3">VWFA-related domain-containing protein</fullName>
    </submittedName>
</protein>
<feature type="signal peptide" evidence="2">
    <location>
        <begin position="1"/>
        <end position="21"/>
    </location>
</feature>
<dbReference type="EMBL" id="FZOU01000003">
    <property type="protein sequence ID" value="SNS95079.1"/>
    <property type="molecule type" value="Genomic_DNA"/>
</dbReference>
<evidence type="ECO:0000256" key="2">
    <source>
        <dbReference type="SAM" id="SignalP"/>
    </source>
</evidence>
<dbReference type="AlphaFoldDB" id="A0A239INE8"/>
<dbReference type="Proteomes" id="UP000198356">
    <property type="component" value="Unassembled WGS sequence"/>
</dbReference>
<organism evidence="3 4">
    <name type="scientific">Granulicella rosea</name>
    <dbReference type="NCBI Taxonomy" id="474952"/>
    <lineage>
        <taxon>Bacteria</taxon>
        <taxon>Pseudomonadati</taxon>
        <taxon>Acidobacteriota</taxon>
        <taxon>Terriglobia</taxon>
        <taxon>Terriglobales</taxon>
        <taxon>Acidobacteriaceae</taxon>
        <taxon>Granulicella</taxon>
    </lineage>
</organism>
<accession>A0A239INE8</accession>
<keyword evidence="2" id="KW-0732">Signal</keyword>
<feature type="region of interest" description="Disordered" evidence="1">
    <location>
        <begin position="441"/>
        <end position="462"/>
    </location>
</feature>
<evidence type="ECO:0000313" key="3">
    <source>
        <dbReference type="EMBL" id="SNS95079.1"/>
    </source>
</evidence>
<evidence type="ECO:0000256" key="1">
    <source>
        <dbReference type="SAM" id="MobiDB-lite"/>
    </source>
</evidence>